<reference evidence="1 2" key="1">
    <citation type="submission" date="2015-09" db="EMBL/GenBank/DDBJ databases">
        <authorList>
            <consortium name="Pathogen Informatics"/>
        </authorList>
    </citation>
    <scope>NUCLEOTIDE SEQUENCE [LARGE SCALE GENOMIC DNA]</scope>
    <source>
        <strain evidence="1 2">2789STDY5834876</strain>
    </source>
</reference>
<evidence type="ECO:0000313" key="2">
    <source>
        <dbReference type="Proteomes" id="UP000095544"/>
    </source>
</evidence>
<sequence>MSNIREIVEEEWRQFQKVNNQGGRASCQDDWKTFYIMRKSQFLVWPQEILDSYYDDLCKAREEGRNLLFAKYAYMMESTAPEEFEKLKKVLPVISDERKMRVDETVAAHVKWAEEFEQEHPEYARRGRPIRACQEAPGQTSIETYQRGELYSYGENTEKLYSQYVQECVAQNRNLASLIRENTTRMYGYGSISDIEERME</sequence>
<dbReference type="Proteomes" id="UP000095544">
    <property type="component" value="Unassembled WGS sequence"/>
</dbReference>
<evidence type="ECO:0008006" key="3">
    <source>
        <dbReference type="Google" id="ProtNLM"/>
    </source>
</evidence>
<dbReference type="STRING" id="39482.ERS852491_04474"/>
<dbReference type="EMBL" id="CYZU01000063">
    <property type="protein sequence ID" value="CUP17821.1"/>
    <property type="molecule type" value="Genomic_DNA"/>
</dbReference>
<dbReference type="AlphaFoldDB" id="A0A174L4P8"/>
<dbReference type="InterPro" id="IPR025191">
    <property type="entry name" value="DUF4125"/>
</dbReference>
<protein>
    <recommendedName>
        <fullName evidence="3">DUF4125 family protein</fullName>
    </recommendedName>
</protein>
<accession>A0A174L4P8</accession>
<dbReference type="OrthoDB" id="5387164at2"/>
<dbReference type="RefSeq" id="WP_050640898.1">
    <property type="nucleotide sequence ID" value="NZ_CABKUE010000009.1"/>
</dbReference>
<organism evidence="1 2">
    <name type="scientific">Faecalicatena contorta</name>
    <dbReference type="NCBI Taxonomy" id="39482"/>
    <lineage>
        <taxon>Bacteria</taxon>
        <taxon>Bacillati</taxon>
        <taxon>Bacillota</taxon>
        <taxon>Clostridia</taxon>
        <taxon>Lachnospirales</taxon>
        <taxon>Lachnospiraceae</taxon>
        <taxon>Faecalicatena</taxon>
    </lineage>
</organism>
<evidence type="ECO:0000313" key="1">
    <source>
        <dbReference type="EMBL" id="CUP17821.1"/>
    </source>
</evidence>
<dbReference type="Pfam" id="PF13526">
    <property type="entry name" value="DUF4125"/>
    <property type="match status" value="1"/>
</dbReference>
<gene>
    <name evidence="1" type="ORF">ERS852491_04474</name>
</gene>
<proteinExistence type="predicted"/>
<name>A0A174L4P8_9FIRM</name>